<feature type="transmembrane region" description="Helical" evidence="1">
    <location>
        <begin position="271"/>
        <end position="290"/>
    </location>
</feature>
<keyword evidence="1" id="KW-0812">Transmembrane</keyword>
<proteinExistence type="predicted"/>
<keyword evidence="1" id="KW-0472">Membrane</keyword>
<keyword evidence="1" id="KW-1133">Transmembrane helix</keyword>
<evidence type="ECO:0000313" key="2">
    <source>
        <dbReference type="EMBL" id="ETO35026.1"/>
    </source>
</evidence>
<keyword evidence="3" id="KW-1185">Reference proteome</keyword>
<name>X6PA16_RETFI</name>
<dbReference type="Proteomes" id="UP000023152">
    <property type="component" value="Unassembled WGS sequence"/>
</dbReference>
<evidence type="ECO:0000313" key="3">
    <source>
        <dbReference type="Proteomes" id="UP000023152"/>
    </source>
</evidence>
<protein>
    <submittedName>
        <fullName evidence="2">Uncharacterized protein</fullName>
    </submittedName>
</protein>
<gene>
    <name evidence="2" type="ORF">RFI_02047</name>
</gene>
<accession>X6PA16</accession>
<evidence type="ECO:0000256" key="1">
    <source>
        <dbReference type="SAM" id="Phobius"/>
    </source>
</evidence>
<organism evidence="2 3">
    <name type="scientific">Reticulomyxa filosa</name>
    <dbReference type="NCBI Taxonomy" id="46433"/>
    <lineage>
        <taxon>Eukaryota</taxon>
        <taxon>Sar</taxon>
        <taxon>Rhizaria</taxon>
        <taxon>Retaria</taxon>
        <taxon>Foraminifera</taxon>
        <taxon>Monothalamids</taxon>
        <taxon>Reticulomyxidae</taxon>
        <taxon>Reticulomyxa</taxon>
    </lineage>
</organism>
<dbReference type="AlphaFoldDB" id="X6PA16"/>
<comment type="caution">
    <text evidence="2">The sequence shown here is derived from an EMBL/GenBank/DDBJ whole genome shotgun (WGS) entry which is preliminary data.</text>
</comment>
<dbReference type="EMBL" id="ASPP01002030">
    <property type="protein sequence ID" value="ETO35026.1"/>
    <property type="molecule type" value="Genomic_DNA"/>
</dbReference>
<reference evidence="2 3" key="1">
    <citation type="journal article" date="2013" name="Curr. Biol.">
        <title>The Genome of the Foraminiferan Reticulomyxa filosa.</title>
        <authorList>
            <person name="Glockner G."/>
            <person name="Hulsmann N."/>
            <person name="Schleicher M."/>
            <person name="Noegel A.A."/>
            <person name="Eichinger L."/>
            <person name="Gallinger C."/>
            <person name="Pawlowski J."/>
            <person name="Sierra R."/>
            <person name="Euteneuer U."/>
            <person name="Pillet L."/>
            <person name="Moustafa A."/>
            <person name="Platzer M."/>
            <person name="Groth M."/>
            <person name="Szafranski K."/>
            <person name="Schliwa M."/>
        </authorList>
    </citation>
    <scope>NUCLEOTIDE SEQUENCE [LARGE SCALE GENOMIC DNA]</scope>
</reference>
<feature type="transmembrane region" description="Helical" evidence="1">
    <location>
        <begin position="310"/>
        <end position="332"/>
    </location>
</feature>
<sequence>MLKQVVSDQVRQTFSLPKFVNTVVKTSLRSGLGKFIDYVEIHNELLHCYNPIGTYYIYNSTDNTEKPLLTSDYNVIFELLSFHPPIKLIHKTNGEAIRIQLKQMDWRCDECLVPPPSNSAVTSMRRRSSLHSAKVDQMNDKERGKHLKMEEMRIKMLQRLYEVEEDQDWCDRYICVLDEDVDICGYTKLKLSPKGWIDLLNNHMIDQYLQLFEAQNGILTSALDLYPPHLRSKLLALRRSSTSDTTTFHFSSPLPTSHSPVRQRFLLTNKLFTVSILFLFFDKLFIATLQNIKNSHFFSQSFTLFTTQGHITKSITAILFLPFFFLSFFYFIHTTTFQTGVQI</sequence>